<organism evidence="1 2">
    <name type="scientific">Desertifilum tharense IPPAS B-1220</name>
    <dbReference type="NCBI Taxonomy" id="1781255"/>
    <lineage>
        <taxon>Bacteria</taxon>
        <taxon>Bacillati</taxon>
        <taxon>Cyanobacteriota</taxon>
        <taxon>Cyanophyceae</taxon>
        <taxon>Desertifilales</taxon>
        <taxon>Desertifilaceae</taxon>
        <taxon>Desertifilum</taxon>
    </lineage>
</organism>
<dbReference type="EMBL" id="CP182909">
    <property type="protein sequence ID" value="XPM62093.1"/>
    <property type="molecule type" value="Genomic_DNA"/>
</dbReference>
<evidence type="ECO:0000313" key="2">
    <source>
        <dbReference type="Proteomes" id="UP000095472"/>
    </source>
</evidence>
<evidence type="ECO:0000313" key="1">
    <source>
        <dbReference type="EMBL" id="XPM62093.1"/>
    </source>
</evidence>
<dbReference type="Proteomes" id="UP000095472">
    <property type="component" value="Chromosome"/>
</dbReference>
<name>A0ACD5GMI0_9CYAN</name>
<proteinExistence type="predicted"/>
<gene>
    <name evidence="1" type="ORF">BH720_019675</name>
</gene>
<reference evidence="1 2" key="1">
    <citation type="journal article" date="2016" name="Genome Announc.">
        <title>Draft Genome Sequence of the Thermotolerant Cyanobacterium Desertifilum sp. IPPAS B-1220.</title>
        <authorList>
            <person name="Mironov K.S."/>
            <person name="Sinetova M.A."/>
            <person name="Bolatkhan K."/>
            <person name="Zayadan B.K."/>
            <person name="Ustinova V.V."/>
            <person name="Kupriyanova E.V."/>
            <person name="Skrypnik A.N."/>
            <person name="Gogoleva N.E."/>
            <person name="Gogolev Y.V."/>
            <person name="Los D.A."/>
        </authorList>
    </citation>
    <scope>NUCLEOTIDE SEQUENCE [LARGE SCALE GENOMIC DNA]</scope>
    <source>
        <strain evidence="1 2">IPPAS B-1220</strain>
    </source>
</reference>
<keyword evidence="2" id="KW-1185">Reference proteome</keyword>
<protein>
    <submittedName>
        <fullName evidence="1">Uncharacterized protein</fullName>
    </submittedName>
</protein>
<sequence>MQFETITLQVPELLHRRLLNTARATNRSLEEVILHSLTVGSPPNWEDIPDEFKGDLAALDKLDDRALWQIAKSQKTVEEMERYSQLLEQNRNHTITEAEQIELSNLRTEADRFMLLKSQAATLLRWRGHSTLASPF</sequence>
<accession>A0ACD5GMI0</accession>